<evidence type="ECO:0000313" key="1">
    <source>
        <dbReference type="EMBL" id="OYR12280.1"/>
    </source>
</evidence>
<dbReference type="AlphaFoldDB" id="A0A256FC22"/>
<evidence type="ECO:0000313" key="2">
    <source>
        <dbReference type="Proteomes" id="UP000216478"/>
    </source>
</evidence>
<organism evidence="1 2">
    <name type="scientific">Brucella grignonensis</name>
    <dbReference type="NCBI Taxonomy" id="94627"/>
    <lineage>
        <taxon>Bacteria</taxon>
        <taxon>Pseudomonadati</taxon>
        <taxon>Pseudomonadota</taxon>
        <taxon>Alphaproteobacteria</taxon>
        <taxon>Hyphomicrobiales</taxon>
        <taxon>Brucellaceae</taxon>
        <taxon>Brucella/Ochrobactrum group</taxon>
        <taxon>Brucella</taxon>
    </lineage>
</organism>
<reference evidence="1 2" key="1">
    <citation type="submission" date="2017-07" db="EMBL/GenBank/DDBJ databases">
        <title>Phylogenetic study on the rhizospheric bacterium Ochrobactrum sp. A44.</title>
        <authorList>
            <person name="Krzyzanowska D.M."/>
            <person name="Ossowicki A."/>
            <person name="Rajewska M."/>
            <person name="Maciag T."/>
            <person name="Kaczynski Z."/>
            <person name="Czerwicka M."/>
            <person name="Jafra S."/>
        </authorList>
    </citation>
    <scope>NUCLEOTIDE SEQUENCE [LARGE SCALE GENOMIC DNA]</scope>
    <source>
        <strain evidence="1 2">OgA9a</strain>
    </source>
</reference>
<gene>
    <name evidence="1" type="ORF">CEV33_1062</name>
</gene>
<proteinExistence type="predicted"/>
<keyword evidence="2" id="KW-1185">Reference proteome</keyword>
<comment type="caution">
    <text evidence="1">The sequence shown here is derived from an EMBL/GenBank/DDBJ whole genome shotgun (WGS) entry which is preliminary data.</text>
</comment>
<protein>
    <submittedName>
        <fullName evidence="1">Uncharacterized protein</fullName>
    </submittedName>
</protein>
<accession>A0A256FC22</accession>
<dbReference type="EMBL" id="NNRL01000159">
    <property type="protein sequence ID" value="OYR12280.1"/>
    <property type="molecule type" value="Genomic_DNA"/>
</dbReference>
<sequence>MISHFRGTKYEFTNLYNIVRVTIEMNGEYGGFHGEHVNSLPIATR</sequence>
<dbReference type="Proteomes" id="UP000216478">
    <property type="component" value="Unassembled WGS sequence"/>
</dbReference>
<name>A0A256FC22_9HYPH</name>